<evidence type="ECO:0000313" key="5">
    <source>
        <dbReference type="EMBL" id="SHH90697.1"/>
    </source>
</evidence>
<dbReference type="SMART" id="SM00822">
    <property type="entry name" value="PKS_KR"/>
    <property type="match status" value="1"/>
</dbReference>
<dbReference type="GO" id="GO:0016491">
    <property type="term" value="F:oxidoreductase activity"/>
    <property type="evidence" value="ECO:0007669"/>
    <property type="project" value="UniProtKB-KW"/>
</dbReference>
<dbReference type="InterPro" id="IPR020904">
    <property type="entry name" value="Sc_DH/Rdtase_CS"/>
</dbReference>
<dbReference type="Gene3D" id="3.40.50.720">
    <property type="entry name" value="NAD(P)-binding Rossmann-like Domain"/>
    <property type="match status" value="1"/>
</dbReference>
<dbReference type="OrthoDB" id="9810734at2"/>
<dbReference type="PROSITE" id="PS00061">
    <property type="entry name" value="ADH_SHORT"/>
    <property type="match status" value="1"/>
</dbReference>
<dbReference type="SUPFAM" id="SSF51735">
    <property type="entry name" value="NAD(P)-binding Rossmann-fold domains"/>
    <property type="match status" value="1"/>
</dbReference>
<dbReference type="GO" id="GO:0016020">
    <property type="term" value="C:membrane"/>
    <property type="evidence" value="ECO:0007669"/>
    <property type="project" value="TreeGrafter"/>
</dbReference>
<dbReference type="PRINTS" id="PR00081">
    <property type="entry name" value="GDHRDH"/>
</dbReference>
<reference evidence="5 6" key="1">
    <citation type="submission" date="2016-11" db="EMBL/GenBank/DDBJ databases">
        <authorList>
            <person name="Jaros S."/>
            <person name="Januszkiewicz K."/>
            <person name="Wedrychowicz H."/>
        </authorList>
    </citation>
    <scope>NUCLEOTIDE SEQUENCE [LARGE SCALE GENOMIC DNA]</scope>
    <source>
        <strain evidence="5 6">DSM 24574</strain>
    </source>
</reference>
<name>A0A1M5WT41_9BACT</name>
<dbReference type="InterPro" id="IPR002347">
    <property type="entry name" value="SDR_fam"/>
</dbReference>
<gene>
    <name evidence="5" type="ORF">SAMN04488109_5991</name>
</gene>
<dbReference type="PRINTS" id="PR00080">
    <property type="entry name" value="SDRFAMILY"/>
</dbReference>
<dbReference type="PANTHER" id="PTHR44196:SF1">
    <property type="entry name" value="DEHYDROGENASE_REDUCTASE SDR FAMILY MEMBER 7B"/>
    <property type="match status" value="1"/>
</dbReference>
<dbReference type="PANTHER" id="PTHR44196">
    <property type="entry name" value="DEHYDROGENASE/REDUCTASE SDR FAMILY MEMBER 7B"/>
    <property type="match status" value="1"/>
</dbReference>
<dbReference type="RefSeq" id="WP_073141988.1">
    <property type="nucleotide sequence ID" value="NZ_FQWQ01000005.1"/>
</dbReference>
<evidence type="ECO:0000313" key="6">
    <source>
        <dbReference type="Proteomes" id="UP000184212"/>
    </source>
</evidence>
<protein>
    <submittedName>
        <fullName evidence="5">Uncharacterized oxidoreductase</fullName>
    </submittedName>
</protein>
<proteinExistence type="inferred from homology"/>
<dbReference type="AlphaFoldDB" id="A0A1M5WT41"/>
<keyword evidence="2" id="KW-0560">Oxidoreductase</keyword>
<evidence type="ECO:0000256" key="2">
    <source>
        <dbReference type="ARBA" id="ARBA00023002"/>
    </source>
</evidence>
<dbReference type="EMBL" id="FQWQ01000005">
    <property type="protein sequence ID" value="SHH90697.1"/>
    <property type="molecule type" value="Genomic_DNA"/>
</dbReference>
<sequence length="249" mass="27096">MKTSKNTILITGGGSGIGFETAKLLSQQGNTVIITGRNEEKLKAATQQLKDVHYIVADVTKEDDVNALIEKINQDFPDLNVLMNNAGLVFLHNVGTSANAAALAREEMDTNYFAVVNLTTKLLPQLKKQPEAAVINVSSIVAFAPGLSLPTYSASKAALHSYTQALRLSVASDTNVKVFELMPPLVDTEFAKDIPSDSKISPQEVAEDLVRSLETNHYEIRVASTEQLYSNFLSQADKAVFALNRLEQN</sequence>
<evidence type="ECO:0000256" key="1">
    <source>
        <dbReference type="ARBA" id="ARBA00006484"/>
    </source>
</evidence>
<keyword evidence="6" id="KW-1185">Reference proteome</keyword>
<organism evidence="5 6">
    <name type="scientific">Chryseolinea serpens</name>
    <dbReference type="NCBI Taxonomy" id="947013"/>
    <lineage>
        <taxon>Bacteria</taxon>
        <taxon>Pseudomonadati</taxon>
        <taxon>Bacteroidota</taxon>
        <taxon>Cytophagia</taxon>
        <taxon>Cytophagales</taxon>
        <taxon>Fulvivirgaceae</taxon>
        <taxon>Chryseolinea</taxon>
    </lineage>
</organism>
<evidence type="ECO:0000256" key="3">
    <source>
        <dbReference type="RuleBase" id="RU000363"/>
    </source>
</evidence>
<accession>A0A1M5WT41</accession>
<dbReference type="InterPro" id="IPR036291">
    <property type="entry name" value="NAD(P)-bd_dom_sf"/>
</dbReference>
<dbReference type="Pfam" id="PF00106">
    <property type="entry name" value="adh_short"/>
    <property type="match status" value="1"/>
</dbReference>
<dbReference type="Proteomes" id="UP000184212">
    <property type="component" value="Unassembled WGS sequence"/>
</dbReference>
<dbReference type="InterPro" id="IPR057326">
    <property type="entry name" value="KR_dom"/>
</dbReference>
<dbReference type="STRING" id="947013.SAMN04488109_5991"/>
<evidence type="ECO:0000259" key="4">
    <source>
        <dbReference type="SMART" id="SM00822"/>
    </source>
</evidence>
<feature type="domain" description="Ketoreductase" evidence="4">
    <location>
        <begin position="6"/>
        <end position="188"/>
    </location>
</feature>
<comment type="similarity">
    <text evidence="1 3">Belongs to the short-chain dehydrogenases/reductases (SDR) family.</text>
</comment>